<evidence type="ECO:0000256" key="6">
    <source>
        <dbReference type="ARBA" id="ARBA00023136"/>
    </source>
</evidence>
<dbReference type="SUPFAM" id="SSF51161">
    <property type="entry name" value="Trimeric LpxA-like enzymes"/>
    <property type="match status" value="1"/>
</dbReference>
<dbReference type="InterPro" id="IPR000595">
    <property type="entry name" value="cNMP-bd_dom"/>
</dbReference>
<dbReference type="CDD" id="cd00038">
    <property type="entry name" value="CAP_ED"/>
    <property type="match status" value="1"/>
</dbReference>
<dbReference type="Gene3D" id="2.60.120.10">
    <property type="entry name" value="Jelly Rolls"/>
    <property type="match status" value="1"/>
</dbReference>
<evidence type="ECO:0000256" key="3">
    <source>
        <dbReference type="ARBA" id="ARBA00022692"/>
    </source>
</evidence>
<keyword evidence="7" id="KW-1071">Ligand-gated ion channel</keyword>
<evidence type="ECO:0000313" key="13">
    <source>
        <dbReference type="Proteomes" id="UP000762676"/>
    </source>
</evidence>
<dbReference type="Gene3D" id="1.10.287.630">
    <property type="entry name" value="Helix hairpin bin"/>
    <property type="match status" value="1"/>
</dbReference>
<protein>
    <submittedName>
        <fullName evidence="12">Cyclic nucleotide-gated cation channel</fullName>
    </submittedName>
</protein>
<dbReference type="GO" id="GO:0005223">
    <property type="term" value="F:intracellularly cGMP-activated cation channel activity"/>
    <property type="evidence" value="ECO:0007669"/>
    <property type="project" value="TreeGrafter"/>
</dbReference>
<feature type="compositionally biased region" description="Polar residues" evidence="9">
    <location>
        <begin position="11"/>
        <end position="20"/>
    </location>
</feature>
<evidence type="ECO:0000256" key="2">
    <source>
        <dbReference type="ARBA" id="ARBA00022448"/>
    </source>
</evidence>
<organism evidence="12 13">
    <name type="scientific">Elysia marginata</name>
    <dbReference type="NCBI Taxonomy" id="1093978"/>
    <lineage>
        <taxon>Eukaryota</taxon>
        <taxon>Metazoa</taxon>
        <taxon>Spiralia</taxon>
        <taxon>Lophotrochozoa</taxon>
        <taxon>Mollusca</taxon>
        <taxon>Gastropoda</taxon>
        <taxon>Heterobranchia</taxon>
        <taxon>Euthyneura</taxon>
        <taxon>Panpulmonata</taxon>
        <taxon>Sacoglossa</taxon>
        <taxon>Placobranchoidea</taxon>
        <taxon>Plakobranchidae</taxon>
        <taxon>Elysia</taxon>
    </lineage>
</organism>
<feature type="region of interest" description="Disordered" evidence="9">
    <location>
        <begin position="832"/>
        <end position="851"/>
    </location>
</feature>
<dbReference type="Gene3D" id="1.10.287.70">
    <property type="match status" value="1"/>
</dbReference>
<dbReference type="SUPFAM" id="SSF81324">
    <property type="entry name" value="Voltage-gated potassium channels"/>
    <property type="match status" value="1"/>
</dbReference>
<feature type="region of interest" description="Disordered" evidence="9">
    <location>
        <begin position="919"/>
        <end position="954"/>
    </location>
</feature>
<feature type="compositionally biased region" description="Basic and acidic residues" evidence="9">
    <location>
        <begin position="1342"/>
        <end position="1351"/>
    </location>
</feature>
<evidence type="ECO:0000259" key="11">
    <source>
        <dbReference type="PROSITE" id="PS50042"/>
    </source>
</evidence>
<feature type="transmembrane region" description="Helical" evidence="10">
    <location>
        <begin position="242"/>
        <end position="263"/>
    </location>
</feature>
<evidence type="ECO:0000256" key="1">
    <source>
        <dbReference type="ARBA" id="ARBA00004141"/>
    </source>
</evidence>
<evidence type="ECO:0000256" key="5">
    <source>
        <dbReference type="ARBA" id="ARBA00023065"/>
    </source>
</evidence>
<evidence type="ECO:0000256" key="4">
    <source>
        <dbReference type="ARBA" id="ARBA00022989"/>
    </source>
</evidence>
<dbReference type="GO" id="GO:0030553">
    <property type="term" value="F:cGMP binding"/>
    <property type="evidence" value="ECO:0007669"/>
    <property type="project" value="TreeGrafter"/>
</dbReference>
<dbReference type="SUPFAM" id="SSF51206">
    <property type="entry name" value="cAMP-binding domain-like"/>
    <property type="match status" value="1"/>
</dbReference>
<dbReference type="FunFam" id="2.60.120.10:FF:000020">
    <property type="entry name" value="Cyclic nucleotide-gated channel beta 3"/>
    <property type="match status" value="1"/>
</dbReference>
<name>A0AAV4HTA2_9GAST</name>
<dbReference type="InterPro" id="IPR050866">
    <property type="entry name" value="CNG_cation_channel"/>
</dbReference>
<dbReference type="GO" id="GO:0044877">
    <property type="term" value="F:protein-containing complex binding"/>
    <property type="evidence" value="ECO:0007669"/>
    <property type="project" value="TreeGrafter"/>
</dbReference>
<dbReference type="FunFam" id="1.10.287.630:FF:000001">
    <property type="entry name" value="Cyclic nucleotide-gated channel alpha 3"/>
    <property type="match status" value="1"/>
</dbReference>
<dbReference type="InterPro" id="IPR018488">
    <property type="entry name" value="cNMP-bd_CS"/>
</dbReference>
<feature type="region of interest" description="Disordered" evidence="9">
    <location>
        <begin position="1261"/>
        <end position="1362"/>
    </location>
</feature>
<feature type="region of interest" description="Disordered" evidence="9">
    <location>
        <begin position="1133"/>
        <end position="1160"/>
    </location>
</feature>
<keyword evidence="3 10" id="KW-0812">Transmembrane</keyword>
<evidence type="ECO:0000313" key="12">
    <source>
        <dbReference type="EMBL" id="GFS00676.1"/>
    </source>
</evidence>
<feature type="domain" description="Cyclic nucleotide-binding" evidence="11">
    <location>
        <begin position="600"/>
        <end position="706"/>
    </location>
</feature>
<keyword evidence="4 10" id="KW-1133">Transmembrane helix</keyword>
<evidence type="ECO:0000256" key="7">
    <source>
        <dbReference type="ARBA" id="ARBA00023286"/>
    </source>
</evidence>
<feature type="transmembrane region" description="Helical" evidence="10">
    <location>
        <begin position="209"/>
        <end position="230"/>
    </location>
</feature>
<dbReference type="Pfam" id="PF00520">
    <property type="entry name" value="Ion_trans"/>
    <property type="match status" value="1"/>
</dbReference>
<comment type="subcellular location">
    <subcellularLocation>
        <location evidence="1">Membrane</location>
        <topology evidence="1">Multi-pass membrane protein</topology>
    </subcellularLocation>
</comment>
<keyword evidence="5" id="KW-0406">Ion transport</keyword>
<dbReference type="Pfam" id="PF00027">
    <property type="entry name" value="cNMP_binding"/>
    <property type="match status" value="1"/>
</dbReference>
<keyword evidence="8" id="KW-0407">Ion channel</keyword>
<evidence type="ECO:0000256" key="8">
    <source>
        <dbReference type="ARBA" id="ARBA00023303"/>
    </source>
</evidence>
<feature type="compositionally biased region" description="Gly residues" evidence="9">
    <location>
        <begin position="82"/>
        <end position="97"/>
    </location>
</feature>
<dbReference type="PROSITE" id="PS50042">
    <property type="entry name" value="CNMP_BINDING_3"/>
    <property type="match status" value="1"/>
</dbReference>
<keyword evidence="13" id="KW-1185">Reference proteome</keyword>
<feature type="compositionally biased region" description="Basic and acidic residues" evidence="9">
    <location>
        <begin position="937"/>
        <end position="954"/>
    </location>
</feature>
<evidence type="ECO:0000256" key="10">
    <source>
        <dbReference type="SAM" id="Phobius"/>
    </source>
</evidence>
<dbReference type="InterPro" id="IPR005821">
    <property type="entry name" value="Ion_trans_dom"/>
</dbReference>
<keyword evidence="2" id="KW-0813">Transport</keyword>
<dbReference type="PANTHER" id="PTHR45638">
    <property type="entry name" value="CYCLIC NUCLEOTIDE-GATED CATION CHANNEL SUBUNIT A"/>
    <property type="match status" value="1"/>
</dbReference>
<sequence length="1671" mass="181830">MLTSVHGCGCSTASVSTPGTPANAAVVSGGDARKLNQHLSGKPPGSAVASAGPSRVQSGKTEEDDSHHVTASEQAGTQLATGHGGEGGGSGDGGGNGSVQLSGEEVGPLAAETEQDSQELPAEQEEKSRSSDSQSLTPSEDSDADAKSEARSGRSHRLGSFLSIGSKSTDPFSDDVHDQFVGVGHCRFKAPRCFKHMRFPSTLEPHSKIYVSWLFLVTLAFMYNAVVIPLRGVFPYQTAENLRYWLAADYVCDLVYLLDIIVFKSRLRFINNGIDECARTETRKRYMEKWSFKNVGVNPWLRLPRILKVGVPPSNVSDANVAYHDRHCVGYGINCDGDVTLADDVMVAQGVVVADHDNVADDVMVAQGVVVADHDNVADDVNVAHDVTVADDVDVADDIQSYWEFYERCDEASRSSAHAIRIIKTMTYMLFLIHIETCGYYAVSSYEGIASNHWVYQGHGIAYIRCFYLATKTATSIGNNPKPTNELEYIFMTLYWLSGVFVFALLIGQIRDIVEAAGNVKDNYRKKMDSCHWYMQSINLPQELKDRVRQWFLYNWDQQKTIGACSATLDERSLVSSLPKKLQADLAINVHFNTLSKVRLFQDCERNLLYDLVLKLKPILFLPGDYICRKGEVGKEMYIVSQGEVEVLGGEHNDTVLATLREGSVFGEISLLAMSGGGNRRTADVRCKGYTNVFTLSKHDFQLAMMEYPEAQAVLKKRAKSNLLKVTLTDELVRQNKSSLTTTAVIETSWPFSIRKLLKLNARLERRFKKSKAVETVSSKHYQDSEELIQETSLVTSTLIQVTDPDQNVVQQMSTSSSNNFFDIQPRIMTRSHSQRLNSPGPSLANRLAPSRSRSYREGLALSALGFGKNLTGGLAKGYSSASLRTRATSNKHLYESDDDSSSPMADDPFDELSLSEMLHGSSASSSFEDDAEDVEIDKGDGDSSIDKSLKTSEKQALIRPPSFKKNLKSFCKAIQGEEYEDRVPSKISPTQLKSPLSDGYRPPSCLATGKGNTHGAICGQSIVDGGTRADFFHVDAMGASFLGEFYFDNARPSAKSFSPKSVSFSDGSKTSYSDSFNNNNCNSSCQSSLMPKNKVHPTTESLLAASSDAVASPKDEIRSLQDKMALRDQMKIPRTGCDPSPACQPNKNSSPKEAKGLPSRDFNDVFEVFHDSQSDLTCCTATDFQPNLPQQPSAKSSSFKSKKKYKGNEIDKYVQQEKAGEARYLARVLPSEILLATSPRTTDDSRAACKDTAQNKVTRDRLTAVSFDEDSPSSVSQSEHRGSHKIESSVSGCAGDTKSYRIAEKVAPEEKHKPTALSSTRDHFSDASSSSVDARVGKTSRLLDHRERPHVSTGDDQAERDQPQASRLLEMLSPCTSTALLATGLEMAGCGGYGAITTTPLPSSPSPKIFLSSSSTSPTSSSSSPSRPCTTFFPSTPTGSNGSPPSLNLSAASSPRSSFSSTFSPMKMSNLCFSYPSPMSSTPNSSQKNVSGFSSIGTDKVSQATAPTGNEVSCEPSHRLTTFETVSPNKSPSPKPAFKVSPLRCNTPLDSPTDGSFSKPSFQAPLSNGLTNCCDRSAQQITPVSINKRVVFVPDPNKPKGVITSASDIHSTRQNFPLSSTGNIGCNHKPVVDVSLRNHMTINNSISAIPSLKTTNKSDADLYRQKETSL</sequence>
<dbReference type="GO" id="GO:0005886">
    <property type="term" value="C:plasma membrane"/>
    <property type="evidence" value="ECO:0007669"/>
    <property type="project" value="TreeGrafter"/>
</dbReference>
<feature type="compositionally biased region" description="Polar residues" evidence="9">
    <location>
        <begin position="71"/>
        <end position="80"/>
    </location>
</feature>
<feature type="compositionally biased region" description="Basic and acidic residues" evidence="9">
    <location>
        <begin position="1279"/>
        <end position="1288"/>
    </location>
</feature>
<dbReference type="Proteomes" id="UP000762676">
    <property type="component" value="Unassembled WGS sequence"/>
</dbReference>
<evidence type="ECO:0000256" key="9">
    <source>
        <dbReference type="SAM" id="MobiDB-lite"/>
    </source>
</evidence>
<dbReference type="InterPro" id="IPR018490">
    <property type="entry name" value="cNMP-bd_dom_sf"/>
</dbReference>
<dbReference type="GO" id="GO:0017071">
    <property type="term" value="C:intracellular cyclic nucleotide activated cation channel complex"/>
    <property type="evidence" value="ECO:0007669"/>
    <property type="project" value="TreeGrafter"/>
</dbReference>
<dbReference type="EMBL" id="BMAT01012857">
    <property type="protein sequence ID" value="GFS00676.1"/>
    <property type="molecule type" value="Genomic_DNA"/>
</dbReference>
<dbReference type="PROSITE" id="PS00888">
    <property type="entry name" value="CNMP_BINDING_1"/>
    <property type="match status" value="1"/>
</dbReference>
<feature type="compositionally biased region" description="Polar residues" evidence="9">
    <location>
        <begin position="832"/>
        <end position="841"/>
    </location>
</feature>
<dbReference type="PANTHER" id="PTHR45638:SF1">
    <property type="entry name" value="CYCLIC NUCLEOTIDE-GATED ION CHANNEL SUBUNIT B, ISOFORM A"/>
    <property type="match status" value="1"/>
</dbReference>
<feature type="compositionally biased region" description="Basic and acidic residues" evidence="9">
    <location>
        <begin position="1299"/>
        <end position="1314"/>
    </location>
</feature>
<accession>A0AAV4HTA2</accession>
<dbReference type="InterPro" id="IPR014710">
    <property type="entry name" value="RmlC-like_jellyroll"/>
</dbReference>
<dbReference type="PROSITE" id="PS00889">
    <property type="entry name" value="CNMP_BINDING_2"/>
    <property type="match status" value="1"/>
</dbReference>
<dbReference type="InterPro" id="IPR011004">
    <property type="entry name" value="Trimer_LpxA-like_sf"/>
</dbReference>
<feature type="region of interest" description="Disordered" evidence="9">
    <location>
        <begin position="1524"/>
        <end position="1544"/>
    </location>
</feature>
<reference evidence="12 13" key="1">
    <citation type="journal article" date="2021" name="Elife">
        <title>Chloroplast acquisition without the gene transfer in kleptoplastic sea slugs, Plakobranchus ocellatus.</title>
        <authorList>
            <person name="Maeda T."/>
            <person name="Takahashi S."/>
            <person name="Yoshida T."/>
            <person name="Shimamura S."/>
            <person name="Takaki Y."/>
            <person name="Nagai Y."/>
            <person name="Toyoda A."/>
            <person name="Suzuki Y."/>
            <person name="Arimoto A."/>
            <person name="Ishii H."/>
            <person name="Satoh N."/>
            <person name="Nishiyama T."/>
            <person name="Hasebe M."/>
            <person name="Maruyama T."/>
            <person name="Minagawa J."/>
            <person name="Obokata J."/>
            <person name="Shigenobu S."/>
        </authorList>
    </citation>
    <scope>NUCLEOTIDE SEQUENCE [LARGE SCALE GENOMIC DNA]</scope>
</reference>
<gene>
    <name evidence="12" type="ORF">ElyMa_006404600</name>
</gene>
<comment type="caution">
    <text evidence="12">The sequence shown here is derived from an EMBL/GenBank/DDBJ whole genome shotgun (WGS) entry which is preliminary data.</text>
</comment>
<proteinExistence type="predicted"/>
<feature type="region of interest" description="Disordered" evidence="9">
    <location>
        <begin position="1403"/>
        <end position="1461"/>
    </location>
</feature>
<keyword evidence="6 10" id="KW-0472">Membrane</keyword>
<dbReference type="SMART" id="SM00100">
    <property type="entry name" value="cNMP"/>
    <property type="match status" value="1"/>
</dbReference>
<dbReference type="GO" id="GO:0005222">
    <property type="term" value="F:intracellularly cAMP-activated cation channel activity"/>
    <property type="evidence" value="ECO:0007669"/>
    <property type="project" value="TreeGrafter"/>
</dbReference>
<feature type="compositionally biased region" description="Polar residues" evidence="9">
    <location>
        <begin position="1524"/>
        <end position="1533"/>
    </location>
</feature>
<feature type="region of interest" description="Disordered" evidence="9">
    <location>
        <begin position="1"/>
        <end position="154"/>
    </location>
</feature>